<proteinExistence type="predicted"/>
<dbReference type="STRING" id="661478.OP10G_3260"/>
<name>A0A068NSY1_FIMGI</name>
<dbReference type="AlphaFoldDB" id="A0A068NSY1"/>
<organism evidence="2 3">
    <name type="scientific">Fimbriimonas ginsengisoli Gsoil 348</name>
    <dbReference type="NCBI Taxonomy" id="661478"/>
    <lineage>
        <taxon>Bacteria</taxon>
        <taxon>Bacillati</taxon>
        <taxon>Armatimonadota</taxon>
        <taxon>Fimbriimonadia</taxon>
        <taxon>Fimbriimonadales</taxon>
        <taxon>Fimbriimonadaceae</taxon>
        <taxon>Fimbriimonas</taxon>
    </lineage>
</organism>
<feature type="compositionally biased region" description="Polar residues" evidence="1">
    <location>
        <begin position="26"/>
        <end position="37"/>
    </location>
</feature>
<dbReference type="HOGENOM" id="CLU_3135921_0_0_0"/>
<sequence length="49" mass="5546">MSSVGRKINIARLWRQDRHNLLSPMSMPSTFPPLSTEPNEKPTPEGKGR</sequence>
<dbReference type="EMBL" id="CP007139">
    <property type="protein sequence ID" value="AIE86628.1"/>
    <property type="molecule type" value="Genomic_DNA"/>
</dbReference>
<evidence type="ECO:0000313" key="2">
    <source>
        <dbReference type="EMBL" id="AIE86628.1"/>
    </source>
</evidence>
<protein>
    <submittedName>
        <fullName evidence="2">Uncharacterized protein</fullName>
    </submittedName>
</protein>
<dbReference type="KEGG" id="fgi:OP10G_3260"/>
<reference evidence="2 3" key="1">
    <citation type="journal article" date="2014" name="PLoS ONE">
        <title>The first complete genome sequence of the class fimbriimonadia in the phylum armatimonadetes.</title>
        <authorList>
            <person name="Hu Z.Y."/>
            <person name="Wang Y.Z."/>
            <person name="Im W.T."/>
            <person name="Wang S.Y."/>
            <person name="Zhao G.P."/>
            <person name="Zheng H.J."/>
            <person name="Quan Z.X."/>
        </authorList>
    </citation>
    <scope>NUCLEOTIDE SEQUENCE [LARGE SCALE GENOMIC DNA]</scope>
    <source>
        <strain evidence="2">Gsoil 348</strain>
    </source>
</reference>
<evidence type="ECO:0000256" key="1">
    <source>
        <dbReference type="SAM" id="MobiDB-lite"/>
    </source>
</evidence>
<keyword evidence="3" id="KW-1185">Reference proteome</keyword>
<gene>
    <name evidence="2" type="ORF">OP10G_3260</name>
</gene>
<feature type="region of interest" description="Disordered" evidence="1">
    <location>
        <begin position="20"/>
        <end position="49"/>
    </location>
</feature>
<feature type="compositionally biased region" description="Basic and acidic residues" evidence="1">
    <location>
        <begin position="38"/>
        <end position="49"/>
    </location>
</feature>
<evidence type="ECO:0000313" key="3">
    <source>
        <dbReference type="Proteomes" id="UP000027982"/>
    </source>
</evidence>
<dbReference type="Proteomes" id="UP000027982">
    <property type="component" value="Chromosome"/>
</dbReference>
<accession>A0A068NSY1</accession>